<dbReference type="AlphaFoldDB" id="A0A653KVH4"/>
<sequence length="53" mass="5946">MHVHDKAIRLINSPVAVRTSQNTSNWSTGEGLAKLKNVELELCNRHSAPNFLF</sequence>
<accession>A0A653KVH4</accession>
<protein>
    <submittedName>
        <fullName evidence="1">Uncharacterized protein</fullName>
    </submittedName>
</protein>
<organism evidence="1 2">
    <name type="scientific">Aeromonas veronii</name>
    <dbReference type="NCBI Taxonomy" id="654"/>
    <lineage>
        <taxon>Bacteria</taxon>
        <taxon>Pseudomonadati</taxon>
        <taxon>Pseudomonadota</taxon>
        <taxon>Gammaproteobacteria</taxon>
        <taxon>Aeromonadales</taxon>
        <taxon>Aeromonadaceae</taxon>
        <taxon>Aeromonas</taxon>
    </lineage>
</organism>
<gene>
    <name evidence="1" type="ORF">AERO8C_140005</name>
</gene>
<name>A0A653KVH4_AERVE</name>
<proteinExistence type="predicted"/>
<evidence type="ECO:0000313" key="2">
    <source>
        <dbReference type="Proteomes" id="UP000439123"/>
    </source>
</evidence>
<dbReference type="Proteomes" id="UP000439123">
    <property type="component" value="Unassembled WGS sequence"/>
</dbReference>
<reference evidence="1 2" key="1">
    <citation type="submission" date="2019-10" db="EMBL/GenBank/DDBJ databases">
        <authorList>
            <person name="Karimi E."/>
        </authorList>
    </citation>
    <scope>NUCLEOTIDE SEQUENCE [LARGE SCALE GENOMIC DNA]</scope>
    <source>
        <strain evidence="1">Aeromonas sp. 8C</strain>
    </source>
</reference>
<evidence type="ECO:0000313" key="1">
    <source>
        <dbReference type="EMBL" id="VXA82457.1"/>
    </source>
</evidence>
<dbReference type="EMBL" id="CABWLC010000006">
    <property type="protein sequence ID" value="VXA82457.1"/>
    <property type="molecule type" value="Genomic_DNA"/>
</dbReference>